<dbReference type="RefSeq" id="WP_083973547.1">
    <property type="nucleotide sequence ID" value="NZ_CP014209.1"/>
</dbReference>
<gene>
    <name evidence="5" type="ORF">I598_1123</name>
</gene>
<feature type="domain" description="N-acetyltransferase" evidence="4">
    <location>
        <begin position="169"/>
        <end position="322"/>
    </location>
</feature>
<dbReference type="Gene3D" id="3.40.630.30">
    <property type="match status" value="1"/>
</dbReference>
<dbReference type="SMART" id="SM00347">
    <property type="entry name" value="HTH_MARR"/>
    <property type="match status" value="1"/>
</dbReference>
<dbReference type="GO" id="GO:0003700">
    <property type="term" value="F:DNA-binding transcription factor activity"/>
    <property type="evidence" value="ECO:0007669"/>
    <property type="project" value="InterPro"/>
</dbReference>
<evidence type="ECO:0000256" key="1">
    <source>
        <dbReference type="ARBA" id="ARBA00022679"/>
    </source>
</evidence>
<dbReference type="InterPro" id="IPR050832">
    <property type="entry name" value="Bact_Acetyltransf"/>
</dbReference>
<dbReference type="SUPFAM" id="SSF55729">
    <property type="entry name" value="Acyl-CoA N-acyltransferases (Nat)"/>
    <property type="match status" value="1"/>
</dbReference>
<dbReference type="InterPro" id="IPR036388">
    <property type="entry name" value="WH-like_DNA-bd_sf"/>
</dbReference>
<dbReference type="InterPro" id="IPR016181">
    <property type="entry name" value="Acyl_CoA_acyltransferase"/>
</dbReference>
<dbReference type="Gene3D" id="1.10.10.10">
    <property type="entry name" value="Winged helix-like DNA-binding domain superfamily/Winged helix DNA-binding domain"/>
    <property type="match status" value="1"/>
</dbReference>
<sequence length="322" mass="34816">MAIDPSPATLVARAAPDVPRAPDPSTVQPEHTDVVRRFNRSYTQRVGALEESFLGLGMALGTARLLYEIGVEPGTARDLRSRLGLDSGYLSRLLRRLEADGLVRVEPDPGDRRRRRVELTAAGRRTWGELEERSADRARDLIAPLTARQRDRLSAALAEADLLVRAATVAIEPVPPTSALARRAVVAFFDEVGARIGGGETLDVDAALAADAEHLVAPRGAFVVAVSDGVPVACGGVQPLEDGAAEIKRMWVDDAWRGAGLGSRLLRHLEGAARDLGHDVVRLDTNGALTEAVAMYERAGYRSIERYSDNPHATHFFAKNLR</sequence>
<dbReference type="AlphaFoldDB" id="A0A168EZG8"/>
<keyword evidence="6" id="KW-1185">Reference proteome</keyword>
<keyword evidence="1" id="KW-0808">Transferase</keyword>
<dbReference type="EMBL" id="CP014209">
    <property type="protein sequence ID" value="ANC30692.1"/>
    <property type="molecule type" value="Genomic_DNA"/>
</dbReference>
<evidence type="ECO:0000259" key="3">
    <source>
        <dbReference type="PROSITE" id="PS50995"/>
    </source>
</evidence>
<dbReference type="CDD" id="cd04301">
    <property type="entry name" value="NAT_SF"/>
    <property type="match status" value="1"/>
</dbReference>
<organism evidence="5 6">
    <name type="scientific">Isoptericola dokdonensis DS-3</name>
    <dbReference type="NCBI Taxonomy" id="1300344"/>
    <lineage>
        <taxon>Bacteria</taxon>
        <taxon>Bacillati</taxon>
        <taxon>Actinomycetota</taxon>
        <taxon>Actinomycetes</taxon>
        <taxon>Micrococcales</taxon>
        <taxon>Promicromonosporaceae</taxon>
        <taxon>Isoptericola</taxon>
    </lineage>
</organism>
<dbReference type="PROSITE" id="PS51186">
    <property type="entry name" value="GNAT"/>
    <property type="match status" value="1"/>
</dbReference>
<feature type="domain" description="HTH marR-type" evidence="3">
    <location>
        <begin position="28"/>
        <end position="162"/>
    </location>
</feature>
<dbReference type="PROSITE" id="PS50995">
    <property type="entry name" value="HTH_MARR_2"/>
    <property type="match status" value="1"/>
</dbReference>
<dbReference type="SUPFAM" id="SSF46785">
    <property type="entry name" value="Winged helix' DNA-binding domain"/>
    <property type="match status" value="1"/>
</dbReference>
<protein>
    <submittedName>
        <fullName evidence="5">N-acetylglutamate synthase</fullName>
    </submittedName>
</protein>
<dbReference type="PANTHER" id="PTHR43877">
    <property type="entry name" value="AMINOALKYLPHOSPHONATE N-ACETYLTRANSFERASE-RELATED-RELATED"/>
    <property type="match status" value="1"/>
</dbReference>
<proteinExistence type="predicted"/>
<evidence type="ECO:0000256" key="2">
    <source>
        <dbReference type="ARBA" id="ARBA00023315"/>
    </source>
</evidence>
<dbReference type="OrthoDB" id="70840at2"/>
<evidence type="ECO:0000313" key="5">
    <source>
        <dbReference type="EMBL" id="ANC30692.1"/>
    </source>
</evidence>
<evidence type="ECO:0000313" key="6">
    <source>
        <dbReference type="Proteomes" id="UP000076794"/>
    </source>
</evidence>
<reference evidence="5 6" key="1">
    <citation type="submission" date="2016-01" db="EMBL/GenBank/DDBJ databases">
        <title>Complete genome sequence of a soil Actinobacterium, Isoptericola dokdonensis DS-3.</title>
        <authorList>
            <person name="Kwon S.-K."/>
            <person name="Kim J.F."/>
        </authorList>
    </citation>
    <scope>NUCLEOTIDE SEQUENCE [LARGE SCALE GENOMIC DNA]</scope>
    <source>
        <strain evidence="5 6">DS-3</strain>
    </source>
</reference>
<dbReference type="InterPro" id="IPR000835">
    <property type="entry name" value="HTH_MarR-typ"/>
</dbReference>
<dbReference type="InterPro" id="IPR011991">
    <property type="entry name" value="ArsR-like_HTH"/>
</dbReference>
<keyword evidence="2" id="KW-0012">Acyltransferase</keyword>
<dbReference type="STRING" id="1300344.I598_1123"/>
<dbReference type="PANTHER" id="PTHR43877:SF2">
    <property type="entry name" value="AMINOALKYLPHOSPHONATE N-ACETYLTRANSFERASE-RELATED"/>
    <property type="match status" value="1"/>
</dbReference>
<dbReference type="GO" id="GO:0016747">
    <property type="term" value="F:acyltransferase activity, transferring groups other than amino-acyl groups"/>
    <property type="evidence" value="ECO:0007669"/>
    <property type="project" value="InterPro"/>
</dbReference>
<name>A0A168EZG8_9MICO</name>
<dbReference type="KEGG" id="ido:I598_1123"/>
<dbReference type="Pfam" id="PF00583">
    <property type="entry name" value="Acetyltransf_1"/>
    <property type="match status" value="1"/>
</dbReference>
<dbReference type="InterPro" id="IPR000182">
    <property type="entry name" value="GNAT_dom"/>
</dbReference>
<dbReference type="CDD" id="cd00090">
    <property type="entry name" value="HTH_ARSR"/>
    <property type="match status" value="1"/>
</dbReference>
<accession>A0A168EZG8</accession>
<dbReference type="Proteomes" id="UP000076794">
    <property type="component" value="Chromosome"/>
</dbReference>
<evidence type="ECO:0000259" key="4">
    <source>
        <dbReference type="PROSITE" id="PS51186"/>
    </source>
</evidence>
<dbReference type="PATRIC" id="fig|1300344.3.peg.1130"/>
<dbReference type="InterPro" id="IPR036390">
    <property type="entry name" value="WH_DNA-bd_sf"/>
</dbReference>
<dbReference type="Pfam" id="PF12802">
    <property type="entry name" value="MarR_2"/>
    <property type="match status" value="1"/>
</dbReference>